<dbReference type="Pfam" id="PF16586">
    <property type="entry name" value="DUF5060"/>
    <property type="match status" value="1"/>
</dbReference>
<dbReference type="Pfam" id="PF13204">
    <property type="entry name" value="Apiosidase"/>
    <property type="match status" value="1"/>
</dbReference>
<dbReference type="Gene3D" id="3.20.20.80">
    <property type="entry name" value="Glycosidases"/>
    <property type="match status" value="1"/>
</dbReference>
<dbReference type="AlphaFoldDB" id="A0AAW9WEM1"/>
<protein>
    <submittedName>
        <fullName evidence="3">DUF4038 domain-containing protein</fullName>
    </submittedName>
</protein>
<comment type="caution">
    <text evidence="3">The sequence shown here is derived from an EMBL/GenBank/DDBJ whole genome shotgun (WGS) entry which is preliminary data.</text>
</comment>
<gene>
    <name evidence="3" type="ORF">GNE07_09830</name>
</gene>
<feature type="domain" description="Apiosidase-like catalytic" evidence="1">
    <location>
        <begin position="111"/>
        <end position="495"/>
    </location>
</feature>
<accession>A0AAW9WEM1</accession>
<feature type="domain" description="DUF5060" evidence="2">
    <location>
        <begin position="6"/>
        <end position="70"/>
    </location>
</feature>
<proteinExistence type="predicted"/>
<evidence type="ECO:0000259" key="1">
    <source>
        <dbReference type="Pfam" id="PF13204"/>
    </source>
</evidence>
<evidence type="ECO:0000313" key="3">
    <source>
        <dbReference type="EMBL" id="MUB63359.1"/>
    </source>
</evidence>
<dbReference type="PANTHER" id="PTHR37836:SF2">
    <property type="entry name" value="DUF4038 DOMAIN-CONTAINING PROTEIN"/>
    <property type="match status" value="1"/>
</dbReference>
<dbReference type="InterPro" id="IPR013783">
    <property type="entry name" value="Ig-like_fold"/>
</dbReference>
<evidence type="ECO:0000259" key="2">
    <source>
        <dbReference type="Pfam" id="PF16586"/>
    </source>
</evidence>
<dbReference type="Proteomes" id="UP000434223">
    <property type="component" value="Unassembled WGS sequence"/>
</dbReference>
<organism evidence="3 4">
    <name type="scientific">Hungatella hathewayi</name>
    <dbReference type="NCBI Taxonomy" id="154046"/>
    <lineage>
        <taxon>Bacteria</taxon>
        <taxon>Bacillati</taxon>
        <taxon>Bacillota</taxon>
        <taxon>Clostridia</taxon>
        <taxon>Lachnospirales</taxon>
        <taxon>Lachnospiraceae</taxon>
        <taxon>Hungatella</taxon>
    </lineage>
</organism>
<dbReference type="Gene3D" id="2.60.40.10">
    <property type="entry name" value="Immunoglobulins"/>
    <property type="match status" value="1"/>
</dbReference>
<reference evidence="3 4" key="1">
    <citation type="submission" date="2019-09" db="EMBL/GenBank/DDBJ databases">
        <title>Draft genome sequencing of Hungatella hathewayi 123Y-2.</title>
        <authorList>
            <person name="Lv Q."/>
            <person name="Li S."/>
        </authorList>
    </citation>
    <scope>NUCLEOTIDE SEQUENCE [LARGE SCALE GENOMIC DNA]</scope>
    <source>
        <strain evidence="3 4">123Y-2</strain>
    </source>
</reference>
<dbReference type="EMBL" id="WNME01000005">
    <property type="protein sequence ID" value="MUB63359.1"/>
    <property type="molecule type" value="Genomic_DNA"/>
</dbReference>
<dbReference type="InterPro" id="IPR032260">
    <property type="entry name" value="DUF5060"/>
</dbReference>
<dbReference type="RefSeq" id="WP_070102800.1">
    <property type="nucleotide sequence ID" value="NZ_CZAZ01000013.1"/>
</dbReference>
<name>A0AAW9WEM1_9FIRM</name>
<evidence type="ECO:0000313" key="4">
    <source>
        <dbReference type="Proteomes" id="UP000434223"/>
    </source>
</evidence>
<sequence length="635" mass="73240">MKQSVIHMWEVHEIVLTAKEKYHNPYTDVTVWADLKGPGFEKRVYGFWDGGDVFRIRVTATAPGIWTYVSGASVEDDGLTGKSGGYLAIEWTEEEKEQNPCRRGIVKATANGHAMEYADGTPYVMVGDTWWALASYRYPWTEEDDEHPVGPGMSMKDMARHRRRQGYNTVGMIAAFPTWAKDGKPANIKMDDEHGTYIRGAWAAASVDEWFHNKGTYTARDMHNEGGRPFEFPGRVPGYEDVVPDYDRINPEYWKVLDKKMNWLNENGFTVFIETLRRDCSMTFKYYYEWPMVYTRYIQYIFARYQANNCLFSPIHYDGKLQSIDAREFNEPLNLFVDIYGQPPFGTLMGTNAPGSTKAAYGGPEEQHWKTFDQIGNWRDHQYYWWLTDIYNDENPVPAINGEPYYSGHIIIQADENDRLSEVLVGNVESREDHLNARSSHFGSVLSGAYGGILAGFEAGWSGNVEPEEEPYKIWDTMTFPVSDQVRYFRDFLLSEGKRYQELIPDAELISPNKSGKLAGWRGWAFCSATRKRDLIMGFAEKDCPRIKIRGVRPYDIYELSWFNPGTGEWLEEKIQLEATHFGNIVIPDFPDELDWAFKLKKLNSDFRINNDTRTGFSDSNEGVEFKYMETDSQK</sequence>
<dbReference type="InterPro" id="IPR025277">
    <property type="entry name" value="Apiosidase-like_cat_dom"/>
</dbReference>
<dbReference type="PANTHER" id="PTHR37836">
    <property type="entry name" value="LMO1036 PROTEIN"/>
    <property type="match status" value="1"/>
</dbReference>